<protein>
    <submittedName>
        <fullName evidence="1">Uncharacterized protein</fullName>
    </submittedName>
</protein>
<name>A0ABN1N3K1_9BACT</name>
<keyword evidence="2" id="KW-1185">Reference proteome</keyword>
<dbReference type="EMBL" id="BAAAFI010000044">
    <property type="protein sequence ID" value="GAA0880467.1"/>
    <property type="molecule type" value="Genomic_DNA"/>
</dbReference>
<proteinExistence type="predicted"/>
<dbReference type="RefSeq" id="WP_343853847.1">
    <property type="nucleotide sequence ID" value="NZ_BAAAFI010000044.1"/>
</dbReference>
<accession>A0ABN1N3K1</accession>
<gene>
    <name evidence="1" type="ORF">GCM10009119_34370</name>
</gene>
<reference evidence="1 2" key="1">
    <citation type="journal article" date="2019" name="Int. J. Syst. Evol. Microbiol.">
        <title>The Global Catalogue of Microorganisms (GCM) 10K type strain sequencing project: providing services to taxonomists for standard genome sequencing and annotation.</title>
        <authorList>
            <consortium name="The Broad Institute Genomics Platform"/>
            <consortium name="The Broad Institute Genome Sequencing Center for Infectious Disease"/>
            <person name="Wu L."/>
            <person name="Ma J."/>
        </authorList>
    </citation>
    <scope>NUCLEOTIDE SEQUENCE [LARGE SCALE GENOMIC DNA]</scope>
    <source>
        <strain evidence="1 2">JCM 16112</strain>
    </source>
</reference>
<comment type="caution">
    <text evidence="1">The sequence shown here is derived from an EMBL/GenBank/DDBJ whole genome shotgun (WGS) entry which is preliminary data.</text>
</comment>
<organism evidence="1 2">
    <name type="scientific">Algoriphagus jejuensis</name>
    <dbReference type="NCBI Taxonomy" id="419934"/>
    <lineage>
        <taxon>Bacteria</taxon>
        <taxon>Pseudomonadati</taxon>
        <taxon>Bacteroidota</taxon>
        <taxon>Cytophagia</taxon>
        <taxon>Cytophagales</taxon>
        <taxon>Cyclobacteriaceae</taxon>
        <taxon>Algoriphagus</taxon>
    </lineage>
</organism>
<sequence length="115" mass="13209">MRHSEEEKEIRGFFQAMKEKDREIPLPDFPKIPKERSLSWWIPAGIAASLAAGFFLLGEKEILGEKDAIVPQNSIGEVIIITLEEGPDREMQFYIEHTTEMDIWESPTASLLTEY</sequence>
<evidence type="ECO:0000313" key="1">
    <source>
        <dbReference type="EMBL" id="GAA0880467.1"/>
    </source>
</evidence>
<dbReference type="Proteomes" id="UP001500469">
    <property type="component" value="Unassembled WGS sequence"/>
</dbReference>
<evidence type="ECO:0000313" key="2">
    <source>
        <dbReference type="Proteomes" id="UP001500469"/>
    </source>
</evidence>